<evidence type="ECO:0000256" key="3">
    <source>
        <dbReference type="ARBA" id="ARBA00022764"/>
    </source>
</evidence>
<accession>A0A443IRD7</accession>
<feature type="signal peptide" evidence="4">
    <location>
        <begin position="1"/>
        <end position="25"/>
    </location>
</feature>
<protein>
    <submittedName>
        <fullName evidence="5">TRAP transporter substrate-binding protein</fullName>
    </submittedName>
</protein>
<dbReference type="CDD" id="cd13603">
    <property type="entry name" value="PBP2_TRAP_Siap_TeaA_like"/>
    <property type="match status" value="1"/>
</dbReference>
<proteinExistence type="predicted"/>
<dbReference type="RefSeq" id="WP_128270325.1">
    <property type="nucleotide sequence ID" value="NZ_SAUW01000016.1"/>
</dbReference>
<evidence type="ECO:0000256" key="1">
    <source>
        <dbReference type="ARBA" id="ARBA00004418"/>
    </source>
</evidence>
<organism evidence="5 6">
    <name type="scientific">Paenirhodobacter populi</name>
    <dbReference type="NCBI Taxonomy" id="2306993"/>
    <lineage>
        <taxon>Bacteria</taxon>
        <taxon>Pseudomonadati</taxon>
        <taxon>Pseudomonadota</taxon>
        <taxon>Alphaproteobacteria</taxon>
        <taxon>Rhodobacterales</taxon>
        <taxon>Rhodobacter group</taxon>
        <taxon>Paenirhodobacter</taxon>
    </lineage>
</organism>
<name>A0A443IRD7_9RHOB</name>
<dbReference type="Proteomes" id="UP000285710">
    <property type="component" value="Unassembled WGS sequence"/>
</dbReference>
<sequence length="324" mass="35261">MFRRTFLTTAAAGVGLGFTALRAQAATLRIGLITPPAHQWSKSAEALSARLAAKSNGELTLNVLAAGQLGSESQMLQQLQTGALDFAFLTIGEFANRDADFGALLAPYLVRGIPEARRLLAQPTATELLGKTRRMGMEGLGFGLAGMRQILLRRPAVTGADLAGRKIRSLPLPQELDFWTKCGATPTPLPLPALYDAMSNGQIDGMQIDYEGAWNSRYFDLGQEMLASDHMLFPMVAVASARRWQSFAPEMRMLIAAEITAEIENILGAYETLDPAYRGQIEATGFAVHPVGPEFFGDAVNAWYDEWRVRTPLLTSLEAEAGRR</sequence>
<keyword evidence="2 4" id="KW-0732">Signal</keyword>
<dbReference type="InterPro" id="IPR038404">
    <property type="entry name" value="TRAP_DctP_sf"/>
</dbReference>
<evidence type="ECO:0000313" key="6">
    <source>
        <dbReference type="Proteomes" id="UP000285710"/>
    </source>
</evidence>
<evidence type="ECO:0000313" key="5">
    <source>
        <dbReference type="EMBL" id="RWR08922.1"/>
    </source>
</evidence>
<dbReference type="GO" id="GO:0042597">
    <property type="term" value="C:periplasmic space"/>
    <property type="evidence" value="ECO:0007669"/>
    <property type="project" value="UniProtKB-SubCell"/>
</dbReference>
<dbReference type="NCBIfam" id="NF037995">
    <property type="entry name" value="TRAP_S1"/>
    <property type="match status" value="1"/>
</dbReference>
<dbReference type="AlphaFoldDB" id="A0A443IRD7"/>
<gene>
    <name evidence="5" type="ORF">D2T33_15305</name>
</gene>
<reference evidence="5 6" key="2">
    <citation type="submission" date="2019-01" db="EMBL/GenBank/DDBJ databases">
        <authorList>
            <person name="Li Y."/>
        </authorList>
    </citation>
    <scope>NUCLEOTIDE SEQUENCE [LARGE SCALE GENOMIC DNA]</scope>
    <source>
        <strain evidence="5 6">2D-5</strain>
    </source>
</reference>
<dbReference type="GO" id="GO:0055085">
    <property type="term" value="P:transmembrane transport"/>
    <property type="evidence" value="ECO:0007669"/>
    <property type="project" value="InterPro"/>
</dbReference>
<dbReference type="GO" id="GO:0030246">
    <property type="term" value="F:carbohydrate binding"/>
    <property type="evidence" value="ECO:0007669"/>
    <property type="project" value="TreeGrafter"/>
</dbReference>
<feature type="chain" id="PRO_5019303750" evidence="4">
    <location>
        <begin position="26"/>
        <end position="324"/>
    </location>
</feature>
<dbReference type="Gene3D" id="3.40.190.170">
    <property type="entry name" value="Bacterial extracellular solute-binding protein, family 7"/>
    <property type="match status" value="1"/>
</dbReference>
<keyword evidence="6" id="KW-1185">Reference proteome</keyword>
<dbReference type="EMBL" id="SAUW01000016">
    <property type="protein sequence ID" value="RWR08922.1"/>
    <property type="molecule type" value="Genomic_DNA"/>
</dbReference>
<comment type="subcellular location">
    <subcellularLocation>
        <location evidence="1">Periplasm</location>
    </subcellularLocation>
</comment>
<evidence type="ECO:0000256" key="4">
    <source>
        <dbReference type="SAM" id="SignalP"/>
    </source>
</evidence>
<reference evidence="5 6" key="1">
    <citation type="submission" date="2019-01" db="EMBL/GenBank/DDBJ databases">
        <title>Sinorhodobacter populi sp. nov. isolated from the symptomatic bark tissue of Populus euramericana canker.</title>
        <authorList>
            <person name="Xu G."/>
        </authorList>
    </citation>
    <scope>NUCLEOTIDE SEQUENCE [LARGE SCALE GENOMIC DNA]</scope>
    <source>
        <strain evidence="5 6">2D-5</strain>
    </source>
</reference>
<keyword evidence="3" id="KW-0574">Periplasm</keyword>
<comment type="caution">
    <text evidence="5">The sequence shown here is derived from an EMBL/GenBank/DDBJ whole genome shotgun (WGS) entry which is preliminary data.</text>
</comment>
<dbReference type="PANTHER" id="PTHR33376:SF2">
    <property type="entry name" value="DICARBOXYLATE-BINDING PERIPLASMIC PROTEIN"/>
    <property type="match status" value="1"/>
</dbReference>
<evidence type="ECO:0000256" key="2">
    <source>
        <dbReference type="ARBA" id="ARBA00022729"/>
    </source>
</evidence>
<dbReference type="PANTHER" id="PTHR33376">
    <property type="match status" value="1"/>
</dbReference>
<dbReference type="Pfam" id="PF03480">
    <property type="entry name" value="DctP"/>
    <property type="match status" value="1"/>
</dbReference>
<dbReference type="InterPro" id="IPR018389">
    <property type="entry name" value="DctP_fam"/>
</dbReference>